<feature type="compositionally biased region" description="Basic residues" evidence="1">
    <location>
        <begin position="73"/>
        <end position="90"/>
    </location>
</feature>
<reference evidence="2" key="1">
    <citation type="submission" date="2009-02" db="EMBL/GenBank/DDBJ databases">
        <title>The Genome Sequence of Ajellomyces capsulatus strain G186AR.</title>
        <authorList>
            <consortium name="The Broad Institute Genome Sequencing Platform"/>
            <person name="Champion M."/>
            <person name="Cuomo C."/>
            <person name="Ma L.-J."/>
            <person name="Henn M.R."/>
            <person name="Sil A."/>
            <person name="Goldman B."/>
            <person name="Young S.K."/>
            <person name="Kodira C.D."/>
            <person name="Zeng Q."/>
            <person name="Koehrsen M."/>
            <person name="Alvarado L."/>
            <person name="Berlin A."/>
            <person name="Borenstein D."/>
            <person name="Chen Z."/>
            <person name="Engels R."/>
            <person name="Freedman E."/>
            <person name="Gellesch M."/>
            <person name="Goldberg J."/>
            <person name="Griggs A."/>
            <person name="Gujja S."/>
            <person name="Heiman D."/>
            <person name="Hepburn T."/>
            <person name="Howarth C."/>
            <person name="Jen D."/>
            <person name="Larson L."/>
            <person name="Lewis B."/>
            <person name="Mehta T."/>
            <person name="Park D."/>
            <person name="Pearson M."/>
            <person name="Roberts A."/>
            <person name="Saif S."/>
            <person name="Shea T."/>
            <person name="Shenoy N."/>
            <person name="Sisk P."/>
            <person name="Stolte C."/>
            <person name="Sykes S."/>
            <person name="Walk T."/>
            <person name="White J."/>
            <person name="Yandava C."/>
            <person name="Klein B."/>
            <person name="McEwen J.G."/>
            <person name="Puccia R."/>
            <person name="Goldman G.H."/>
            <person name="Felipe M.S."/>
            <person name="Nino-Vega G."/>
            <person name="San-Blas G."/>
            <person name="Taylor J."/>
            <person name="Mendoza L."/>
            <person name="Galagan J."/>
            <person name="Nusbaum C."/>
            <person name="Birren B."/>
        </authorList>
    </citation>
    <scope>NUCLEOTIDE SEQUENCE</scope>
    <source>
        <strain evidence="2">G186AR</strain>
    </source>
</reference>
<organism evidence="2 3">
    <name type="scientific">Ajellomyces capsulatus (strain G186AR / H82 / ATCC MYA-2454 / RMSCC 2432)</name>
    <name type="common">Darling's disease fungus</name>
    <name type="synonym">Histoplasma capsulatum</name>
    <dbReference type="NCBI Taxonomy" id="447093"/>
    <lineage>
        <taxon>Eukaryota</taxon>
        <taxon>Fungi</taxon>
        <taxon>Dikarya</taxon>
        <taxon>Ascomycota</taxon>
        <taxon>Pezizomycotina</taxon>
        <taxon>Eurotiomycetes</taxon>
        <taxon>Eurotiomycetidae</taxon>
        <taxon>Onygenales</taxon>
        <taxon>Ajellomycetaceae</taxon>
        <taxon>Histoplasma</taxon>
    </lineage>
</organism>
<evidence type="ECO:0000313" key="3">
    <source>
        <dbReference type="Proteomes" id="UP000001631"/>
    </source>
</evidence>
<sequence length="188" mass="19653">MAGTASREASGLGAATRSSAAALSPGFGQSGKSRSRMHGIASTVLAISVGAIDTKAKQGSTLTNIENGPSAVSRRKAFKPHNPSPKKRLQGRGPNGHIPCFPKLCMAFCQLCRGSLGILGMQRDAMGRFAVRTGRGWTEVVAKPGPSEAEPPSLAGGESRDVGRRLIWRSLNPKATRAAPGLTRLRLP</sequence>
<feature type="region of interest" description="Disordered" evidence="1">
    <location>
        <begin position="60"/>
        <end position="94"/>
    </location>
</feature>
<dbReference type="GeneID" id="69037626"/>
<dbReference type="EMBL" id="GG663367">
    <property type="protein sequence ID" value="EEH07731.1"/>
    <property type="molecule type" value="Genomic_DNA"/>
</dbReference>
<dbReference type="HOGENOM" id="CLU_1440674_0_0_1"/>
<evidence type="ECO:0000313" key="2">
    <source>
        <dbReference type="EMBL" id="EEH07731.1"/>
    </source>
</evidence>
<dbReference type="RefSeq" id="XP_045288212.1">
    <property type="nucleotide sequence ID" value="XM_045431659.1"/>
</dbReference>
<dbReference type="InParanoid" id="C0NM80"/>
<dbReference type="Proteomes" id="UP000001631">
    <property type="component" value="Unassembled WGS sequence"/>
</dbReference>
<feature type="region of interest" description="Disordered" evidence="1">
    <location>
        <begin position="142"/>
        <end position="161"/>
    </location>
</feature>
<proteinExistence type="predicted"/>
<name>C0NM80_AJECG</name>
<feature type="region of interest" description="Disordered" evidence="1">
    <location>
        <begin position="1"/>
        <end position="35"/>
    </location>
</feature>
<accession>C0NM80</accession>
<protein>
    <submittedName>
        <fullName evidence="2">Uncharacterized protein</fullName>
    </submittedName>
</protein>
<evidence type="ECO:0000256" key="1">
    <source>
        <dbReference type="SAM" id="MobiDB-lite"/>
    </source>
</evidence>
<dbReference type="AlphaFoldDB" id="C0NM80"/>
<gene>
    <name evidence="2" type="ORF">HCBG_04610</name>
</gene>
<keyword evidence="3" id="KW-1185">Reference proteome</keyword>